<dbReference type="KEGG" id="nkf:Nkreftii_001496"/>
<reference evidence="2 3" key="1">
    <citation type="journal article" date="2020" name="ISME J.">
        <title>Enrichment and physiological characterization of a novel comammox Nitrospira indicates ammonium inhibition of complete nitrification.</title>
        <authorList>
            <person name="Sakoula D."/>
            <person name="Koch H."/>
            <person name="Frank J."/>
            <person name="Jetten M.S.M."/>
            <person name="van Kessel M.A.H.J."/>
            <person name="Lucker S."/>
        </authorList>
    </citation>
    <scope>NUCLEOTIDE SEQUENCE [LARGE SCALE GENOMIC DNA]</scope>
    <source>
        <strain evidence="2">Comreactor17</strain>
    </source>
</reference>
<keyword evidence="1" id="KW-0472">Membrane</keyword>
<gene>
    <name evidence="2" type="ORF">Nkreftii_001496</name>
</gene>
<organism evidence="2 3">
    <name type="scientific">Candidatus Nitrospira kreftii</name>
    <dbReference type="NCBI Taxonomy" id="2652173"/>
    <lineage>
        <taxon>Bacteria</taxon>
        <taxon>Pseudomonadati</taxon>
        <taxon>Nitrospirota</taxon>
        <taxon>Nitrospiria</taxon>
        <taxon>Nitrospirales</taxon>
        <taxon>Nitrospiraceae</taxon>
        <taxon>Nitrospira</taxon>
    </lineage>
</organism>
<evidence type="ECO:0000313" key="2">
    <source>
        <dbReference type="EMBL" id="QPD03722.1"/>
    </source>
</evidence>
<feature type="transmembrane region" description="Helical" evidence="1">
    <location>
        <begin position="7"/>
        <end position="24"/>
    </location>
</feature>
<protein>
    <submittedName>
        <fullName evidence="2">Uncharacterized protein</fullName>
    </submittedName>
</protein>
<accession>A0A7S8IY65</accession>
<dbReference type="Proteomes" id="UP000593737">
    <property type="component" value="Chromosome"/>
</dbReference>
<evidence type="ECO:0000256" key="1">
    <source>
        <dbReference type="SAM" id="Phobius"/>
    </source>
</evidence>
<proteinExistence type="predicted"/>
<keyword evidence="1" id="KW-1133">Transmembrane helix</keyword>
<evidence type="ECO:0000313" key="3">
    <source>
        <dbReference type="Proteomes" id="UP000593737"/>
    </source>
</evidence>
<dbReference type="AlphaFoldDB" id="A0A7S8IY65"/>
<name>A0A7S8IY65_9BACT</name>
<sequence>MTTNRDLGWWYWFMTVGLLGPGLLGWTAGLYLAMVLCAVQIIHVSWLTQNVTSFPVQVRLAYLGLLLAGLWEPLQWIHWVQLIGTSARVVVGYCFLARVLSLASWNRRLPLSWDLVARTLFSRQTVIPPCGEVFQRWWLERVLG</sequence>
<keyword evidence="1" id="KW-0812">Transmembrane</keyword>
<dbReference type="EMBL" id="CP047423">
    <property type="protein sequence ID" value="QPD03722.1"/>
    <property type="molecule type" value="Genomic_DNA"/>
</dbReference>